<evidence type="ECO:0000256" key="1">
    <source>
        <dbReference type="ARBA" id="ARBA00023125"/>
    </source>
</evidence>
<dbReference type="GO" id="GO:0003677">
    <property type="term" value="F:DNA binding"/>
    <property type="evidence" value="ECO:0007669"/>
    <property type="project" value="UniProtKB-KW"/>
</dbReference>
<name>A0A3D8GL90_9BACI</name>
<dbReference type="SUPFAM" id="SSF46785">
    <property type="entry name" value="Winged helix' DNA-binding domain"/>
    <property type="match status" value="1"/>
</dbReference>
<feature type="domain" description="HTH arsR-type" evidence="2">
    <location>
        <begin position="14"/>
        <end position="57"/>
    </location>
</feature>
<keyword evidence="1" id="KW-0238">DNA-binding</keyword>
<comment type="caution">
    <text evidence="3">The sequence shown here is derived from an EMBL/GenBank/DDBJ whole genome shotgun (WGS) entry which is preliminary data.</text>
</comment>
<gene>
    <name evidence="3" type="ORF">DRW41_21295</name>
</gene>
<dbReference type="GO" id="GO:0003700">
    <property type="term" value="F:DNA-binding transcription factor activity"/>
    <property type="evidence" value="ECO:0007669"/>
    <property type="project" value="InterPro"/>
</dbReference>
<dbReference type="InterPro" id="IPR036390">
    <property type="entry name" value="WH_DNA-bd_sf"/>
</dbReference>
<dbReference type="EMBL" id="QNQT01000017">
    <property type="protein sequence ID" value="RDU34876.1"/>
    <property type="molecule type" value="Genomic_DNA"/>
</dbReference>
<evidence type="ECO:0000313" key="4">
    <source>
        <dbReference type="Proteomes" id="UP000257144"/>
    </source>
</evidence>
<dbReference type="Proteomes" id="UP000257144">
    <property type="component" value="Unassembled WGS sequence"/>
</dbReference>
<evidence type="ECO:0000259" key="2">
    <source>
        <dbReference type="Pfam" id="PF01022"/>
    </source>
</evidence>
<proteinExistence type="predicted"/>
<keyword evidence="4" id="KW-1185">Reference proteome</keyword>
<dbReference type="InterPro" id="IPR036388">
    <property type="entry name" value="WH-like_DNA-bd_sf"/>
</dbReference>
<accession>A0A3D8GL90</accession>
<reference evidence="3 4" key="1">
    <citation type="submission" date="2018-07" db="EMBL/GenBank/DDBJ databases">
        <title>Bacillus sp. YLB-04 draft genome sequence.</title>
        <authorList>
            <person name="Yu L."/>
            <person name="Tang X."/>
        </authorList>
    </citation>
    <scope>NUCLEOTIDE SEQUENCE [LARGE SCALE GENOMIC DNA]</scope>
    <source>
        <strain evidence="3 4">YLB-04</strain>
    </source>
</reference>
<protein>
    <submittedName>
        <fullName evidence="3">ArsR family transcriptional regulator</fullName>
    </submittedName>
</protein>
<dbReference type="InterPro" id="IPR011991">
    <property type="entry name" value="ArsR-like_HTH"/>
</dbReference>
<dbReference type="OrthoDB" id="2651007at2"/>
<dbReference type="Gene3D" id="1.10.10.10">
    <property type="entry name" value="Winged helix-like DNA-binding domain superfamily/Winged helix DNA-binding domain"/>
    <property type="match status" value="1"/>
</dbReference>
<dbReference type="CDD" id="cd00090">
    <property type="entry name" value="HTH_ARSR"/>
    <property type="match status" value="1"/>
</dbReference>
<dbReference type="Pfam" id="PF01022">
    <property type="entry name" value="HTH_5"/>
    <property type="match status" value="1"/>
</dbReference>
<dbReference type="AlphaFoldDB" id="A0A3D8GL90"/>
<sequence>MEINLEQQKLISTSLRVKIIYLLCEVPMTAKQVADELGKTAGSIHYHIQQLYKGGILELVETRENKGIVEKYYRSKATHFNLNTNDPARKGIRTKGISLEFSDEELQEFEEEYDSLLEKWLKKTVAHKEGRTSYTLSLEFKKELTGEDV</sequence>
<organism evidence="3 4">
    <name type="scientific">Neobacillus piezotolerans</name>
    <dbReference type="NCBI Taxonomy" id="2259171"/>
    <lineage>
        <taxon>Bacteria</taxon>
        <taxon>Bacillati</taxon>
        <taxon>Bacillota</taxon>
        <taxon>Bacilli</taxon>
        <taxon>Bacillales</taxon>
        <taxon>Bacillaceae</taxon>
        <taxon>Neobacillus</taxon>
    </lineage>
</organism>
<evidence type="ECO:0000313" key="3">
    <source>
        <dbReference type="EMBL" id="RDU34876.1"/>
    </source>
</evidence>
<dbReference type="InterPro" id="IPR001845">
    <property type="entry name" value="HTH_ArsR_DNA-bd_dom"/>
</dbReference>